<evidence type="ECO:0000256" key="1">
    <source>
        <dbReference type="SAM" id="MobiDB-lite"/>
    </source>
</evidence>
<accession>A0AA40JZL1</accession>
<proteinExistence type="predicted"/>
<name>A0AA40JZL1_9PEZI</name>
<feature type="domain" description="Ubiquitin-like" evidence="2">
    <location>
        <begin position="69"/>
        <end position="131"/>
    </location>
</feature>
<comment type="caution">
    <text evidence="3">The sequence shown here is derived from an EMBL/GenBank/DDBJ whole genome shotgun (WGS) entry which is preliminary data.</text>
</comment>
<feature type="region of interest" description="Disordered" evidence="1">
    <location>
        <begin position="19"/>
        <end position="68"/>
    </location>
</feature>
<sequence length="206" mass="21905">MAATEIAFAKSFLALLDTKPTKITPDHVEDPRGYPSSSPVQTPPRRPRNPNNPSPTTATTTAPGSDPSLQIHIRSLRNPPLDLKLPSLPLATTSALDIKLAVAAETSIPVERIKLLLSKKPVPDTRSLREMVASVGEVPAGGLELGVMVMGGWSGAVGKKAGLSGRGVLETEAFWGDLKGFLEQRIRDEGVAGEVVERFRGAWGRG</sequence>
<evidence type="ECO:0000259" key="2">
    <source>
        <dbReference type="PROSITE" id="PS50053"/>
    </source>
</evidence>
<dbReference type="InterPro" id="IPR024737">
    <property type="entry name" value="Get5_N"/>
</dbReference>
<dbReference type="CDD" id="cd17039">
    <property type="entry name" value="Ubl_ubiquitin_like"/>
    <property type="match status" value="1"/>
</dbReference>
<dbReference type="Pfam" id="PF12754">
    <property type="entry name" value="Get5_N"/>
    <property type="match status" value="1"/>
</dbReference>
<feature type="compositionally biased region" description="Low complexity" evidence="1">
    <location>
        <begin position="49"/>
        <end position="63"/>
    </location>
</feature>
<dbReference type="PROSITE" id="PS50053">
    <property type="entry name" value="UBIQUITIN_2"/>
    <property type="match status" value="1"/>
</dbReference>
<dbReference type="SUPFAM" id="SSF54236">
    <property type="entry name" value="Ubiquitin-like"/>
    <property type="match status" value="1"/>
</dbReference>
<dbReference type="Pfam" id="PF17183">
    <property type="entry name" value="Get5_C"/>
    <property type="match status" value="1"/>
</dbReference>
<organism evidence="3 4">
    <name type="scientific">Schizothecium vesticola</name>
    <dbReference type="NCBI Taxonomy" id="314040"/>
    <lineage>
        <taxon>Eukaryota</taxon>
        <taxon>Fungi</taxon>
        <taxon>Dikarya</taxon>
        <taxon>Ascomycota</taxon>
        <taxon>Pezizomycotina</taxon>
        <taxon>Sordariomycetes</taxon>
        <taxon>Sordariomycetidae</taxon>
        <taxon>Sordariales</taxon>
        <taxon>Schizotheciaceae</taxon>
        <taxon>Schizothecium</taxon>
    </lineage>
</organism>
<dbReference type="Proteomes" id="UP001172155">
    <property type="component" value="Unassembled WGS sequence"/>
</dbReference>
<dbReference type="AlphaFoldDB" id="A0AA40JZL1"/>
<keyword evidence="4" id="KW-1185">Reference proteome</keyword>
<dbReference type="InterPro" id="IPR000626">
    <property type="entry name" value="Ubiquitin-like_dom"/>
</dbReference>
<dbReference type="InterPro" id="IPR029071">
    <property type="entry name" value="Ubiquitin-like_domsf"/>
</dbReference>
<dbReference type="InterPro" id="IPR049256">
    <property type="entry name" value="Get5_C"/>
</dbReference>
<dbReference type="EMBL" id="JAUKUD010000006">
    <property type="protein sequence ID" value="KAK0740656.1"/>
    <property type="molecule type" value="Genomic_DNA"/>
</dbReference>
<reference evidence="3" key="1">
    <citation type="submission" date="2023-06" db="EMBL/GenBank/DDBJ databases">
        <title>Genome-scale phylogeny and comparative genomics of the fungal order Sordariales.</title>
        <authorList>
            <consortium name="Lawrence Berkeley National Laboratory"/>
            <person name="Hensen N."/>
            <person name="Bonometti L."/>
            <person name="Westerberg I."/>
            <person name="Brannstrom I.O."/>
            <person name="Guillou S."/>
            <person name="Cros-Aarteil S."/>
            <person name="Calhoun S."/>
            <person name="Haridas S."/>
            <person name="Kuo A."/>
            <person name="Mondo S."/>
            <person name="Pangilinan J."/>
            <person name="Riley R."/>
            <person name="LaButti K."/>
            <person name="Andreopoulos B."/>
            <person name="Lipzen A."/>
            <person name="Chen C."/>
            <person name="Yanf M."/>
            <person name="Daum C."/>
            <person name="Ng V."/>
            <person name="Clum A."/>
            <person name="Steindorff A."/>
            <person name="Ohm R."/>
            <person name="Martin F."/>
            <person name="Silar P."/>
            <person name="Natvig D."/>
            <person name="Lalanne C."/>
            <person name="Gautier V."/>
            <person name="Ament-velasquez S.L."/>
            <person name="Kruys A."/>
            <person name="Hutchinson M.I."/>
            <person name="Powell A.J."/>
            <person name="Barry K."/>
            <person name="Miller A.N."/>
            <person name="Grigoriev I.V."/>
            <person name="Debuchy R."/>
            <person name="Gladieux P."/>
            <person name="Thoren M.H."/>
            <person name="Johannesson H."/>
        </authorList>
    </citation>
    <scope>NUCLEOTIDE SEQUENCE</scope>
    <source>
        <strain evidence="3">SMH3187-1</strain>
    </source>
</reference>
<protein>
    <submittedName>
        <fullName evidence="3">Cell-cycle control medial ring component-domain-containing protein</fullName>
    </submittedName>
</protein>
<evidence type="ECO:0000313" key="3">
    <source>
        <dbReference type="EMBL" id="KAK0740656.1"/>
    </source>
</evidence>
<evidence type="ECO:0000313" key="4">
    <source>
        <dbReference type="Proteomes" id="UP001172155"/>
    </source>
</evidence>
<gene>
    <name evidence="3" type="ORF">B0T18DRAFT_482474</name>
</gene>
<dbReference type="Gene3D" id="1.10.286.70">
    <property type="entry name" value="Get5 dimerization domain"/>
    <property type="match status" value="1"/>
</dbReference>